<feature type="chain" id="PRO_5046064047" description="Lipoprotein" evidence="1">
    <location>
        <begin position="24"/>
        <end position="270"/>
    </location>
</feature>
<keyword evidence="1" id="KW-0732">Signal</keyword>
<evidence type="ECO:0000256" key="1">
    <source>
        <dbReference type="SAM" id="SignalP"/>
    </source>
</evidence>
<organism evidence="2 3">
    <name type="scientific">Spiroplasma ixodetis</name>
    <dbReference type="NCBI Taxonomy" id="2141"/>
    <lineage>
        <taxon>Bacteria</taxon>
        <taxon>Bacillati</taxon>
        <taxon>Mycoplasmatota</taxon>
        <taxon>Mollicutes</taxon>
        <taxon>Entomoplasmatales</taxon>
        <taxon>Spiroplasmataceae</taxon>
        <taxon>Spiroplasma</taxon>
    </lineage>
</organism>
<evidence type="ECO:0008006" key="4">
    <source>
        <dbReference type="Google" id="ProtNLM"/>
    </source>
</evidence>
<proteinExistence type="predicted"/>
<reference evidence="3" key="1">
    <citation type="journal article" date="2024" name="FEMS Microbiol. Lett.">
        <title>Genomic insights into Spiroplasma endosymbionts that induce male-killing and protective phenotypes in the pea aphid.</title>
        <authorList>
            <person name="Arai H."/>
            <person name="Legeai F."/>
            <person name="Kageyama D."/>
            <person name="Sugio A."/>
            <person name="Simon J.C."/>
        </authorList>
    </citation>
    <scope>NUCLEOTIDE SEQUENCE [LARGE SCALE GENOMIC DNA]</scope>
    <source>
        <strain evidence="3">sAp269</strain>
    </source>
</reference>
<dbReference type="PROSITE" id="PS00213">
    <property type="entry name" value="LIPOCALIN"/>
    <property type="match status" value="1"/>
</dbReference>
<sequence length="270" mass="30944">MRKLITLFSTLSLLSSSVSTIVACGTGDGSNIETNFKNEPSNKDGDPLVDYVYNKYYQYDTKLLYKPLTAFMQLAADKIRIDRNALEVTDAARDFYNSDQYKSGNYESINYNVNNDPNKVMNEPFSCKDANGSLLVFGLTDNDISKQQYYGYWYVTYETATEAENPSKVAKNSIVSPKITDFKDDKNKTIIKKGWIHLFFIMKDSKMNKNFKINFNIQIDVIFSLWVDKNKKEIVVINPNTIDKALGDVDFRNPDKVVNERINNMTFSES</sequence>
<evidence type="ECO:0000313" key="2">
    <source>
        <dbReference type="EMBL" id="BET37460.1"/>
    </source>
</evidence>
<dbReference type="RefSeq" id="WP_353306337.1">
    <property type="nucleotide sequence ID" value="NZ_AP028955.1"/>
</dbReference>
<dbReference type="Proteomes" id="UP001473424">
    <property type="component" value="Chromosome"/>
</dbReference>
<protein>
    <recommendedName>
        <fullName evidence="4">Lipoprotein</fullName>
    </recommendedName>
</protein>
<dbReference type="EMBL" id="AP028955">
    <property type="protein sequence ID" value="BET37460.1"/>
    <property type="molecule type" value="Genomic_DNA"/>
</dbReference>
<keyword evidence="3" id="KW-1185">Reference proteome</keyword>
<gene>
    <name evidence="2" type="ORF">SAP269_00490</name>
</gene>
<evidence type="ECO:0000313" key="3">
    <source>
        <dbReference type="Proteomes" id="UP001473424"/>
    </source>
</evidence>
<dbReference type="PROSITE" id="PS51257">
    <property type="entry name" value="PROKAR_LIPOPROTEIN"/>
    <property type="match status" value="1"/>
</dbReference>
<accession>A0ABN7BRQ7</accession>
<name>A0ABN7BRQ7_9MOLU</name>
<feature type="signal peptide" evidence="1">
    <location>
        <begin position="1"/>
        <end position="23"/>
    </location>
</feature>
<dbReference type="InterPro" id="IPR022272">
    <property type="entry name" value="Lipocalin_CS"/>
</dbReference>